<evidence type="ECO:0000256" key="4">
    <source>
        <dbReference type="ARBA" id="ARBA00022771"/>
    </source>
</evidence>
<dbReference type="PROSITE" id="PS00028">
    <property type="entry name" value="ZINC_FINGER_C2H2_1"/>
    <property type="match status" value="2"/>
</dbReference>
<dbReference type="GO" id="GO:0006950">
    <property type="term" value="P:response to stress"/>
    <property type="evidence" value="ECO:0007669"/>
    <property type="project" value="TreeGrafter"/>
</dbReference>
<keyword evidence="2" id="KW-0479">Metal-binding</keyword>
<dbReference type="GO" id="GO:0005634">
    <property type="term" value="C:nucleus"/>
    <property type="evidence" value="ECO:0007669"/>
    <property type="project" value="UniProtKB-SubCell"/>
</dbReference>
<gene>
    <name evidence="11" type="ORF">AYBTSS11_LOCUS6126</name>
</gene>
<dbReference type="EMBL" id="OY731399">
    <property type="protein sequence ID" value="CAJ1933040.1"/>
    <property type="molecule type" value="Genomic_DNA"/>
</dbReference>
<proteinExistence type="predicted"/>
<evidence type="ECO:0000256" key="6">
    <source>
        <dbReference type="ARBA" id="ARBA00023015"/>
    </source>
</evidence>
<keyword evidence="5" id="KW-0862">Zinc</keyword>
<comment type="subcellular location">
    <subcellularLocation>
        <location evidence="1">Nucleus</location>
    </subcellularLocation>
</comment>
<evidence type="ECO:0000256" key="9">
    <source>
        <dbReference type="PROSITE-ProRule" id="PRU00042"/>
    </source>
</evidence>
<dbReference type="InterPro" id="IPR036236">
    <property type="entry name" value="Znf_C2H2_sf"/>
</dbReference>
<dbReference type="Gramene" id="rna-AYBTSS11_LOCUS6126">
    <property type="protein sequence ID" value="CAJ1933040.1"/>
    <property type="gene ID" value="gene-AYBTSS11_LOCUS6126"/>
</dbReference>
<evidence type="ECO:0000256" key="1">
    <source>
        <dbReference type="ARBA" id="ARBA00004123"/>
    </source>
</evidence>
<keyword evidence="7" id="KW-0804">Transcription</keyword>
<dbReference type="PANTHER" id="PTHR26374:SF460">
    <property type="entry name" value="TYPE ZINC FINGER TRANSCRIPTION FACTOR FAMILY PROTEIN, PUTATIVE-RELATED"/>
    <property type="match status" value="1"/>
</dbReference>
<keyword evidence="3" id="KW-0677">Repeat</keyword>
<dbReference type="Proteomes" id="UP001189624">
    <property type="component" value="Chromosome 2"/>
</dbReference>
<evidence type="ECO:0000313" key="12">
    <source>
        <dbReference type="Proteomes" id="UP001189624"/>
    </source>
</evidence>
<evidence type="ECO:0000313" key="11">
    <source>
        <dbReference type="EMBL" id="CAJ1933040.1"/>
    </source>
</evidence>
<evidence type="ECO:0000256" key="3">
    <source>
        <dbReference type="ARBA" id="ARBA00022737"/>
    </source>
</evidence>
<feature type="domain" description="C2H2-type" evidence="10">
    <location>
        <begin position="21"/>
        <end position="48"/>
    </location>
</feature>
<dbReference type="Pfam" id="PF13912">
    <property type="entry name" value="zf-C2H2_6"/>
    <property type="match status" value="2"/>
</dbReference>
<feature type="domain" description="C2H2-type" evidence="10">
    <location>
        <begin position="63"/>
        <end position="85"/>
    </location>
</feature>
<dbReference type="AlphaFoldDB" id="A0AA86S4G3"/>
<dbReference type="GO" id="GO:0010200">
    <property type="term" value="P:response to chitin"/>
    <property type="evidence" value="ECO:0007669"/>
    <property type="project" value="TreeGrafter"/>
</dbReference>
<accession>A0AA86S4G3</accession>
<dbReference type="Gene3D" id="3.30.160.60">
    <property type="entry name" value="Classic Zinc Finger"/>
    <property type="match status" value="1"/>
</dbReference>
<evidence type="ECO:0000256" key="8">
    <source>
        <dbReference type="ARBA" id="ARBA00023242"/>
    </source>
</evidence>
<dbReference type="InterPro" id="IPR013087">
    <property type="entry name" value="Znf_C2H2_type"/>
</dbReference>
<reference evidence="11" key="1">
    <citation type="submission" date="2023-10" db="EMBL/GenBank/DDBJ databases">
        <authorList>
            <person name="Domelevo Entfellner J.-B."/>
        </authorList>
    </citation>
    <scope>NUCLEOTIDE SEQUENCE</scope>
</reference>
<evidence type="ECO:0000256" key="2">
    <source>
        <dbReference type="ARBA" id="ARBA00022723"/>
    </source>
</evidence>
<evidence type="ECO:0000259" key="10">
    <source>
        <dbReference type="PROSITE" id="PS50157"/>
    </source>
</evidence>
<sequence>MLLAKGGEDPSRERVVKSGEYKCKTCNKQFLSFQALGGHRASHKKLKRMTPNLSCSTVTPKLHQCSICGLVFDIGQALGGHMRKHRVSSNDTLQIHDQDVPQSNGTKRLRLWFDLNLTPYENDLKQNLITPDLHLFI</sequence>
<evidence type="ECO:0000256" key="7">
    <source>
        <dbReference type="ARBA" id="ARBA00023163"/>
    </source>
</evidence>
<evidence type="ECO:0000256" key="5">
    <source>
        <dbReference type="ARBA" id="ARBA00022833"/>
    </source>
</evidence>
<dbReference type="PANTHER" id="PTHR26374">
    <property type="entry name" value="ZINC FINGER PROTEIN ZAT5"/>
    <property type="match status" value="1"/>
</dbReference>
<dbReference type="SMART" id="SM00355">
    <property type="entry name" value="ZnF_C2H2"/>
    <property type="match status" value="2"/>
</dbReference>
<dbReference type="PROSITE" id="PS50157">
    <property type="entry name" value="ZINC_FINGER_C2H2_2"/>
    <property type="match status" value="2"/>
</dbReference>
<dbReference type="SUPFAM" id="SSF57667">
    <property type="entry name" value="beta-beta-alpha zinc fingers"/>
    <property type="match status" value="1"/>
</dbReference>
<protein>
    <recommendedName>
        <fullName evidence="10">C2H2-type domain-containing protein</fullName>
    </recommendedName>
</protein>
<keyword evidence="12" id="KW-1185">Reference proteome</keyword>
<organism evidence="11 12">
    <name type="scientific">Sphenostylis stenocarpa</name>
    <dbReference type="NCBI Taxonomy" id="92480"/>
    <lineage>
        <taxon>Eukaryota</taxon>
        <taxon>Viridiplantae</taxon>
        <taxon>Streptophyta</taxon>
        <taxon>Embryophyta</taxon>
        <taxon>Tracheophyta</taxon>
        <taxon>Spermatophyta</taxon>
        <taxon>Magnoliopsida</taxon>
        <taxon>eudicotyledons</taxon>
        <taxon>Gunneridae</taxon>
        <taxon>Pentapetalae</taxon>
        <taxon>rosids</taxon>
        <taxon>fabids</taxon>
        <taxon>Fabales</taxon>
        <taxon>Fabaceae</taxon>
        <taxon>Papilionoideae</taxon>
        <taxon>50 kb inversion clade</taxon>
        <taxon>NPAAA clade</taxon>
        <taxon>indigoferoid/millettioid clade</taxon>
        <taxon>Phaseoleae</taxon>
        <taxon>Sphenostylis</taxon>
    </lineage>
</organism>
<dbReference type="GO" id="GO:0008270">
    <property type="term" value="F:zinc ion binding"/>
    <property type="evidence" value="ECO:0007669"/>
    <property type="project" value="UniProtKB-KW"/>
</dbReference>
<name>A0AA86S4G3_9FABA</name>
<keyword evidence="8" id="KW-0539">Nucleus</keyword>
<keyword evidence="4 9" id="KW-0863">Zinc-finger</keyword>
<keyword evidence="6" id="KW-0805">Transcription regulation</keyword>